<name>A0AAE0VC30_9TELE</name>
<dbReference type="Proteomes" id="UP001274896">
    <property type="component" value="Unassembled WGS sequence"/>
</dbReference>
<dbReference type="EMBL" id="JAUCMX010000003">
    <property type="protein sequence ID" value="KAK3551553.1"/>
    <property type="molecule type" value="Genomic_DNA"/>
</dbReference>
<dbReference type="Pfam" id="PF00078">
    <property type="entry name" value="RVT_1"/>
    <property type="match status" value="1"/>
</dbReference>
<gene>
    <name evidence="2" type="ORF">QTP70_019811</name>
</gene>
<feature type="non-terminal residue" evidence="2">
    <location>
        <position position="583"/>
    </location>
</feature>
<dbReference type="PROSITE" id="PS50878">
    <property type="entry name" value="RT_POL"/>
    <property type="match status" value="1"/>
</dbReference>
<comment type="caution">
    <text evidence="2">The sequence shown here is derived from an EMBL/GenBank/DDBJ whole genome shotgun (WGS) entry which is preliminary data.</text>
</comment>
<evidence type="ECO:0000259" key="1">
    <source>
        <dbReference type="PROSITE" id="PS50878"/>
    </source>
</evidence>
<sequence>MFSSSIVDAAIRSCGRKVSGAGRGSNPRTQWWTLEVRDAVKLKKEPYRAWLARGTLEAAEAYRQAKRTTAVVVSEAKGVREVGVGGVRGGGELLASTGDIVGRWKEYFEDLLNPTDTPSVEEPEAEDSEVDSFITQAEVTEVVQQLLGGKAPGVDEIRPEYLKSLDVVGLSWLTRLCNIAWRSGTVPLDWATGVVVPLFKKGDRRVCSNYRGITLLSLPGKVYSTVLERRVRPVLEGSWEFAQPVHMCFVDLEKAFNRVPRGILWEVLWEYGVRGPVLRAVRSLYNRSRSLVHIASCKSDLFPVHVGLQQGCPLSPVLFIVFMDRISRRSQGLEGVRFGDHRISSLIFADDVVLLAPSSLDLQHALGRFAAECEAAGMRVSTSKSEAMVLNRKKVACTLQVGGEVNPQVEEFKYLGVLFTSEGRMDCEIDRRIGAVAAVMRSMYRSVVVTIYQSIYVPTLTYGHELWVMTERVRYRIQAAKMSFLRRVAGRSLRDRVRSSVTREELGVEPLLLHIERGQLRWLGHLFRMPPGRLPGEVFRACPTGKSPRGRPRTRWKDYVSRLAWERLGVLPEELEEVSGERE</sequence>
<accession>A0AAE0VC30</accession>
<dbReference type="SUPFAM" id="SSF56672">
    <property type="entry name" value="DNA/RNA polymerases"/>
    <property type="match status" value="1"/>
</dbReference>
<dbReference type="CDD" id="cd01650">
    <property type="entry name" value="RT_nLTR_like"/>
    <property type="match status" value="1"/>
</dbReference>
<evidence type="ECO:0000313" key="3">
    <source>
        <dbReference type="Proteomes" id="UP001274896"/>
    </source>
</evidence>
<feature type="domain" description="Reverse transcriptase" evidence="1">
    <location>
        <begin position="179"/>
        <end position="419"/>
    </location>
</feature>
<evidence type="ECO:0000313" key="2">
    <source>
        <dbReference type="EMBL" id="KAK3551553.1"/>
    </source>
</evidence>
<dbReference type="AlphaFoldDB" id="A0AAE0VC30"/>
<dbReference type="PANTHER" id="PTHR47027:SF30">
    <property type="entry name" value="THAP-TYPE DOMAIN-CONTAINING PROTEIN"/>
    <property type="match status" value="1"/>
</dbReference>
<reference evidence="2" key="1">
    <citation type="submission" date="2023-06" db="EMBL/GenBank/DDBJ databases">
        <title>Male Hemibagrus guttatus genome.</title>
        <authorList>
            <person name="Bian C."/>
        </authorList>
    </citation>
    <scope>NUCLEOTIDE SEQUENCE</scope>
    <source>
        <strain evidence="2">Male_cb2023</strain>
        <tissue evidence="2">Muscle</tissue>
    </source>
</reference>
<protein>
    <recommendedName>
        <fullName evidence="1">Reverse transcriptase domain-containing protein</fullName>
    </recommendedName>
</protein>
<dbReference type="InterPro" id="IPR000477">
    <property type="entry name" value="RT_dom"/>
</dbReference>
<keyword evidence="3" id="KW-1185">Reference proteome</keyword>
<dbReference type="InterPro" id="IPR043502">
    <property type="entry name" value="DNA/RNA_pol_sf"/>
</dbReference>
<organism evidence="2 3">
    <name type="scientific">Hemibagrus guttatus</name>
    <dbReference type="NCBI Taxonomy" id="175788"/>
    <lineage>
        <taxon>Eukaryota</taxon>
        <taxon>Metazoa</taxon>
        <taxon>Chordata</taxon>
        <taxon>Craniata</taxon>
        <taxon>Vertebrata</taxon>
        <taxon>Euteleostomi</taxon>
        <taxon>Actinopterygii</taxon>
        <taxon>Neopterygii</taxon>
        <taxon>Teleostei</taxon>
        <taxon>Ostariophysi</taxon>
        <taxon>Siluriformes</taxon>
        <taxon>Bagridae</taxon>
        <taxon>Hemibagrus</taxon>
    </lineage>
</organism>
<dbReference type="PANTHER" id="PTHR47027">
    <property type="entry name" value="REVERSE TRANSCRIPTASE DOMAIN-CONTAINING PROTEIN"/>
    <property type="match status" value="1"/>
</dbReference>
<proteinExistence type="predicted"/>